<sequence>MIHINPNTLDESCNQLWAKSGTPLIPLSEFREPEVMKKYDVPTDIEVLDTLDAASRQKEVGEGHLGTEGGIGGGGGTFDLLLGPEGGIGGGGGTFDLLLGPEGGIGGGGGTFDLLLGPEGGIGGGGGTFDLLLGPEGGTGGGGESDVLLLGPDGGIVSLSHSDLLLSLTQSRSLQRRAPDSLQISTPSPAWNVAIPLLSPLAASPTYPKLGVDEPRQLQQPQIVTEPEKVAVKKWQHPAAPFCYGQAPRVKNQNGSHCFSSQTHKQVKQQSNGVCWRESKSKVLVGQAVVYATEFIEHNRRQGSPGENPRVEKWKRPPEGVFKVNIAESKFSECKMGFGVVVRDSSGQMLAALVKKKWSRGMDYGEWQKQFGGAYNFVKTLVLILSFLNAQMQL</sequence>
<dbReference type="GO" id="GO:0005737">
    <property type="term" value="C:cytoplasm"/>
    <property type="evidence" value="ECO:0007669"/>
    <property type="project" value="TreeGrafter"/>
</dbReference>
<dbReference type="AlphaFoldDB" id="A0A2N9HIF1"/>
<proteinExistence type="predicted"/>
<organism evidence="1">
    <name type="scientific">Fagus sylvatica</name>
    <name type="common">Beechnut</name>
    <dbReference type="NCBI Taxonomy" id="28930"/>
    <lineage>
        <taxon>Eukaryota</taxon>
        <taxon>Viridiplantae</taxon>
        <taxon>Streptophyta</taxon>
        <taxon>Embryophyta</taxon>
        <taxon>Tracheophyta</taxon>
        <taxon>Spermatophyta</taxon>
        <taxon>Magnoliopsida</taxon>
        <taxon>eudicotyledons</taxon>
        <taxon>Gunneridae</taxon>
        <taxon>Pentapetalae</taxon>
        <taxon>rosids</taxon>
        <taxon>fabids</taxon>
        <taxon>Fagales</taxon>
        <taxon>Fagaceae</taxon>
        <taxon>Fagus</taxon>
    </lineage>
</organism>
<dbReference type="GO" id="GO:0005634">
    <property type="term" value="C:nucleus"/>
    <property type="evidence" value="ECO:0007669"/>
    <property type="project" value="TreeGrafter"/>
</dbReference>
<dbReference type="PANTHER" id="PTHR33912:SF2">
    <property type="entry name" value="PUTATIVE-RELATED"/>
    <property type="match status" value="1"/>
</dbReference>
<evidence type="ECO:0000313" key="1">
    <source>
        <dbReference type="EMBL" id="SPD11481.1"/>
    </source>
</evidence>
<gene>
    <name evidence="1" type="ORF">FSB_LOCUS39363</name>
</gene>
<dbReference type="PANTHER" id="PTHR33912">
    <property type="entry name" value="OS01G0939400 PROTEIN"/>
    <property type="match status" value="1"/>
</dbReference>
<dbReference type="InterPro" id="IPR040381">
    <property type="entry name" value="At4g14450-like"/>
</dbReference>
<name>A0A2N9HIF1_FAGSY</name>
<dbReference type="EMBL" id="OIVN01003469">
    <property type="protein sequence ID" value="SPD11481.1"/>
    <property type="molecule type" value="Genomic_DNA"/>
</dbReference>
<reference evidence="1" key="1">
    <citation type="submission" date="2018-02" db="EMBL/GenBank/DDBJ databases">
        <authorList>
            <person name="Cohen D.B."/>
            <person name="Kent A.D."/>
        </authorList>
    </citation>
    <scope>NUCLEOTIDE SEQUENCE</scope>
</reference>
<protein>
    <recommendedName>
        <fullName evidence="2">RNase H type-1 domain-containing protein</fullName>
    </recommendedName>
</protein>
<accession>A0A2N9HIF1</accession>
<evidence type="ECO:0008006" key="2">
    <source>
        <dbReference type="Google" id="ProtNLM"/>
    </source>
</evidence>